<feature type="transmembrane region" description="Helical" evidence="1">
    <location>
        <begin position="524"/>
        <end position="546"/>
    </location>
</feature>
<feature type="transmembrane region" description="Helical" evidence="1">
    <location>
        <begin position="895"/>
        <end position="915"/>
    </location>
</feature>
<accession>A0A0M2R653</accession>
<dbReference type="OrthoDB" id="174266at2"/>
<name>A0A0M2R653_9PROT</name>
<keyword evidence="1" id="KW-0472">Membrane</keyword>
<evidence type="ECO:0000256" key="1">
    <source>
        <dbReference type="SAM" id="Phobius"/>
    </source>
</evidence>
<feature type="transmembrane region" description="Helical" evidence="1">
    <location>
        <begin position="427"/>
        <end position="447"/>
    </location>
</feature>
<dbReference type="Gene3D" id="3.30.2090.10">
    <property type="entry name" value="Multidrug efflux transporter AcrB TolC docking domain, DN and DC subdomains"/>
    <property type="match status" value="2"/>
</dbReference>
<dbReference type="Gene3D" id="3.30.70.1320">
    <property type="entry name" value="Multidrug efflux transporter AcrB pore domain like"/>
    <property type="match status" value="1"/>
</dbReference>
<dbReference type="InterPro" id="IPR001036">
    <property type="entry name" value="Acrflvin-R"/>
</dbReference>
<dbReference type="EMBL" id="LANI01000024">
    <property type="protein sequence ID" value="KKJ75919.1"/>
    <property type="molecule type" value="Genomic_DNA"/>
</dbReference>
<sequence length="1051" mass="116246">MNKILHWFVKNPVTSNLLMAVILLGGVVASFDLKTQIFPPAKLNAVDVTIEYDGATPEIIARNISIPVENALKNIEGIKNIYSFAVEESGTTTVFFYSDVDIDKKVSEIKRKIDALGSLPKGIERPQIAETKDRDRILDIAIHGNVDLEALTRIGEEVKNRLISETSASDVKLFSAPKREISIEVSADDLRRTGLTLKDISNAISVASVNVPAGSIGHGSNQISIRGNERAYRPDDFEYISVVSKKTGEKILLGEIAEIKFDRKDVNFISRFNGENASGLEVFISEGQDLLGVREEIGHKIEEIKNRLPQNVGITIWLDDSKDIAQRLTMLLDNALAGLCLVFFVLILFLNLKLAFWVCTGIVISFTGGIWLLPAFDISLNHLSTFAFLLILGVVVDDAIVVGESVYNRQQKNGPGAKSAFLGVKDVWKPVFLGVLTTIAAAVPGLMFKSIIGSFLYDISFIIVAVLCFSLIESLLILPCHLVTHKPGRDSRLSYIIKMPRRQFQKGLRVVILMIYRPLLKKAVVWRYFSLSVFLSIAVLSAGLVISGKVPMQLFPNMVEGQIITSISMNRGTTAEEMHSTMLRLEQSFESVLPAIISDYDRVQDGNASLSSLIKNRASFIVDNDIYMLVELDSDALKTIPVEEIESRWQKELGVVTNAKKVSFASSEDGDANSISLKVFGASSEQITLHVKALKQKLISTNGIFNFTVTQGTEQKEFLIDLLPEGIRLGANVSSISNQLSEAFYGTRVDRLPGVMETMDVNLRLPDSERLYVESVEDFPVKILDQENLVPLSSVATLRDAQTPGYIERINGRQVATVNVNFDEDQWTRFELLGVINDLYLPGIRSEFPNFSYKLDGDAEEEDEFLSESFRLYVIFFFVIYAILAIGSNSYLLPFVILTAVPFGLVGAILGHSLFGLEVNAFSIMGVLAAAGVVINDNLVLIDQINKLKQKGLQSSVAILHGSISRFRPIVLTSLTTFLGLLPILFETSYQAQFVIPMAISLAFGVVLATFVTLLLIPSLYEIGLDISRFISFFRNGVEPDKSRSTIQTRM</sequence>
<feature type="transmembrane region" description="Helical" evidence="1">
    <location>
        <begin position="969"/>
        <end position="986"/>
    </location>
</feature>
<evidence type="ECO:0008006" key="4">
    <source>
        <dbReference type="Google" id="ProtNLM"/>
    </source>
</evidence>
<comment type="caution">
    <text evidence="2">The sequence shown here is derived from an EMBL/GenBank/DDBJ whole genome shotgun (WGS) entry which is preliminary data.</text>
</comment>
<dbReference type="SUPFAM" id="SSF82866">
    <property type="entry name" value="Multidrug efflux transporter AcrB transmembrane domain"/>
    <property type="match status" value="2"/>
</dbReference>
<dbReference type="Gene3D" id="1.20.1640.10">
    <property type="entry name" value="Multidrug efflux transporter AcrB transmembrane domain"/>
    <property type="match status" value="2"/>
</dbReference>
<feature type="transmembrane region" description="Helical" evidence="1">
    <location>
        <begin position="328"/>
        <end position="349"/>
    </location>
</feature>
<feature type="transmembrane region" description="Helical" evidence="1">
    <location>
        <begin position="354"/>
        <end position="373"/>
    </location>
</feature>
<dbReference type="PATRIC" id="fig|1549748.8.peg.1995"/>
<dbReference type="PANTHER" id="PTHR32063:SF33">
    <property type="entry name" value="RND SUPERFAMILY EFFLUX PUMP PERMEASE COMPONENT"/>
    <property type="match status" value="1"/>
</dbReference>
<keyword evidence="1" id="KW-1133">Transmembrane helix</keyword>
<dbReference type="STRING" id="1549748.WH95_16155"/>
<dbReference type="InterPro" id="IPR027463">
    <property type="entry name" value="AcrB_DN_DC_subdom"/>
</dbReference>
<dbReference type="Gene3D" id="3.30.70.1430">
    <property type="entry name" value="Multidrug efflux transporter AcrB pore domain"/>
    <property type="match status" value="2"/>
</dbReference>
<feature type="transmembrane region" description="Helical" evidence="1">
    <location>
        <begin position="459"/>
        <end position="483"/>
    </location>
</feature>
<protein>
    <recommendedName>
        <fullName evidence="4">Acriflavin resistance protein</fullName>
    </recommendedName>
</protein>
<evidence type="ECO:0000313" key="3">
    <source>
        <dbReference type="Proteomes" id="UP000034491"/>
    </source>
</evidence>
<dbReference type="Proteomes" id="UP000034491">
    <property type="component" value="Unassembled WGS sequence"/>
</dbReference>
<evidence type="ECO:0000313" key="2">
    <source>
        <dbReference type="EMBL" id="KKJ75919.1"/>
    </source>
</evidence>
<dbReference type="Gene3D" id="3.30.70.1440">
    <property type="entry name" value="Multidrug efflux transporter AcrB pore domain"/>
    <property type="match status" value="1"/>
</dbReference>
<keyword evidence="1" id="KW-0812">Transmembrane</keyword>
<dbReference type="Pfam" id="PF00873">
    <property type="entry name" value="ACR_tran"/>
    <property type="match status" value="1"/>
</dbReference>
<dbReference type="SUPFAM" id="SSF82714">
    <property type="entry name" value="Multidrug efflux transporter AcrB TolC docking domain, DN and DC subdomains"/>
    <property type="match status" value="2"/>
</dbReference>
<feature type="transmembrane region" description="Helical" evidence="1">
    <location>
        <begin position="870"/>
        <end position="888"/>
    </location>
</feature>
<organism evidence="2 3">
    <name type="scientific">Kiloniella litopenaei</name>
    <dbReference type="NCBI Taxonomy" id="1549748"/>
    <lineage>
        <taxon>Bacteria</taxon>
        <taxon>Pseudomonadati</taxon>
        <taxon>Pseudomonadota</taxon>
        <taxon>Alphaproteobacteria</taxon>
        <taxon>Rhodospirillales</taxon>
        <taxon>Kiloniellaceae</taxon>
        <taxon>Kiloniella</taxon>
    </lineage>
</organism>
<dbReference type="AlphaFoldDB" id="A0A0M2R653"/>
<dbReference type="RefSeq" id="WP_046509208.1">
    <property type="nucleotide sequence ID" value="NZ_LANI01000024.1"/>
</dbReference>
<proteinExistence type="predicted"/>
<dbReference type="GO" id="GO:0005886">
    <property type="term" value="C:plasma membrane"/>
    <property type="evidence" value="ECO:0007669"/>
    <property type="project" value="TreeGrafter"/>
</dbReference>
<dbReference type="GO" id="GO:0042910">
    <property type="term" value="F:xenobiotic transmembrane transporter activity"/>
    <property type="evidence" value="ECO:0007669"/>
    <property type="project" value="TreeGrafter"/>
</dbReference>
<feature type="transmembrane region" description="Helical" evidence="1">
    <location>
        <begin position="921"/>
        <end position="941"/>
    </location>
</feature>
<dbReference type="SUPFAM" id="SSF82693">
    <property type="entry name" value="Multidrug efflux transporter AcrB pore domain, PN1, PN2, PC1 and PC2 subdomains"/>
    <property type="match status" value="2"/>
</dbReference>
<reference evidence="2 3" key="1">
    <citation type="submission" date="2015-03" db="EMBL/GenBank/DDBJ databases">
        <title>Genome sequence of Kiloniella sp. P1-1, isolated from the gut microflora of Pacific white shrimp, Penaeus vannamei.</title>
        <authorList>
            <person name="Shao Z."/>
            <person name="Wang L."/>
            <person name="Li X."/>
        </authorList>
    </citation>
    <scope>NUCLEOTIDE SEQUENCE [LARGE SCALE GENOMIC DNA]</scope>
    <source>
        <strain evidence="2 3">P1-1</strain>
    </source>
</reference>
<feature type="transmembrane region" description="Helical" evidence="1">
    <location>
        <begin position="998"/>
        <end position="1021"/>
    </location>
</feature>
<dbReference type="PANTHER" id="PTHR32063">
    <property type="match status" value="1"/>
</dbReference>
<feature type="transmembrane region" description="Helical" evidence="1">
    <location>
        <begin position="385"/>
        <end position="407"/>
    </location>
</feature>
<keyword evidence="3" id="KW-1185">Reference proteome</keyword>
<dbReference type="PRINTS" id="PR00702">
    <property type="entry name" value="ACRIFLAVINRP"/>
</dbReference>
<gene>
    <name evidence="2" type="ORF">WH95_16155</name>
</gene>